<reference evidence="1 2" key="1">
    <citation type="journal article" date="2011" name="J. Bacteriol.">
        <title>Genome sequence of Microbacterium testaceum StLB037, an N-acylhomoserine lactone-degrading bacterium isolated from potato leaves.</title>
        <authorList>
            <person name="Morohoshi T."/>
            <person name="Wang W.-Z."/>
            <person name="Someya N."/>
            <person name="Ikeda T."/>
        </authorList>
    </citation>
    <scope>NUCLEOTIDE SEQUENCE [LARGE SCALE GENOMIC DNA]</scope>
    <source>
        <strain evidence="1 2">StLB037</strain>
    </source>
</reference>
<accession>E8N8S9</accession>
<proteinExistence type="predicted"/>
<dbReference type="GO" id="GO:0008233">
    <property type="term" value="F:peptidase activity"/>
    <property type="evidence" value="ECO:0007669"/>
    <property type="project" value="UniProtKB-KW"/>
</dbReference>
<name>E8N8S9_MICTS</name>
<dbReference type="AlphaFoldDB" id="E8N8S9"/>
<evidence type="ECO:0000313" key="1">
    <source>
        <dbReference type="EMBL" id="BAJ73138.1"/>
    </source>
</evidence>
<dbReference type="GO" id="GO:0006508">
    <property type="term" value="P:proteolysis"/>
    <property type="evidence" value="ECO:0007669"/>
    <property type="project" value="UniProtKB-KW"/>
</dbReference>
<protein>
    <submittedName>
        <fullName evidence="1">Zn-dependent protease with chaperone product</fullName>
    </submittedName>
</protein>
<dbReference type="KEGG" id="mts:MTES_0174"/>
<sequence>METARAVHSRAAAAHVVDMKSNDRPRPFLDTVREAAVVLGMLNAAAKLVEIVSGIFGQ</sequence>
<evidence type="ECO:0000313" key="2">
    <source>
        <dbReference type="Proteomes" id="UP000008975"/>
    </source>
</evidence>
<gene>
    <name evidence="1" type="ordered locus">MTES_0174</name>
</gene>
<dbReference type="HOGENOM" id="CLU_2974439_0_0_11"/>
<dbReference type="STRING" id="979556.MTES_0174"/>
<dbReference type="EMBL" id="AP012052">
    <property type="protein sequence ID" value="BAJ73138.1"/>
    <property type="molecule type" value="Genomic_DNA"/>
</dbReference>
<organism evidence="1 2">
    <name type="scientific">Microbacterium testaceum (strain StLB037)</name>
    <dbReference type="NCBI Taxonomy" id="979556"/>
    <lineage>
        <taxon>Bacteria</taxon>
        <taxon>Bacillati</taxon>
        <taxon>Actinomycetota</taxon>
        <taxon>Actinomycetes</taxon>
        <taxon>Micrococcales</taxon>
        <taxon>Microbacteriaceae</taxon>
        <taxon>Microbacterium</taxon>
    </lineage>
</organism>
<dbReference type="Proteomes" id="UP000008975">
    <property type="component" value="Chromosome"/>
</dbReference>
<reference key="2">
    <citation type="submission" date="2011-02" db="EMBL/GenBank/DDBJ databases">
        <title>Genome sequence of Microbacterium testaceum StLB037.</title>
        <authorList>
            <person name="Morohoshi T."/>
            <person name="Wang W.Z."/>
            <person name="Someya N."/>
            <person name="Ikeda T."/>
        </authorList>
    </citation>
    <scope>NUCLEOTIDE SEQUENCE</scope>
    <source>
        <strain>StLB037</strain>
    </source>
</reference>
<keyword evidence="1" id="KW-0378">Hydrolase</keyword>
<keyword evidence="1" id="KW-0645">Protease</keyword>